<evidence type="ECO:0000313" key="2">
    <source>
        <dbReference type="Proteomes" id="UP000308133"/>
    </source>
</evidence>
<dbReference type="AlphaFoldDB" id="A0A4U7ARR0"/>
<proteinExistence type="predicted"/>
<protein>
    <submittedName>
        <fullName evidence="1">Uncharacterized protein</fullName>
    </submittedName>
</protein>
<comment type="caution">
    <text evidence="1">The sequence shown here is derived from an EMBL/GenBank/DDBJ whole genome shotgun (WGS) entry which is preliminary data.</text>
</comment>
<reference evidence="1 2" key="1">
    <citation type="submission" date="2018-02" db="EMBL/GenBank/DDBJ databases">
        <title>Draft genome sequences of Elsinoe sp., causing black scab on jojoba.</title>
        <authorList>
            <person name="Stodart B."/>
            <person name="Jeffress S."/>
            <person name="Ash G."/>
            <person name="Arun Chinnappa K."/>
        </authorList>
    </citation>
    <scope>NUCLEOTIDE SEQUENCE [LARGE SCALE GENOMIC DNA]</scope>
    <source>
        <strain evidence="1 2">Hillstone_2</strain>
    </source>
</reference>
<name>A0A4U7ARR0_9PEZI</name>
<sequence length="156" mass="17058">MSLKRKCTSEATDLDGLRSGPICNNDKEPREQATFLQGHTSNNGSQSVNLPADIKYNYESIIEYLATLTATCEAMKAGIYLCEQHDAFQQGPAVLLRVAARDLEGLRCTFKYAVPTLKGVQEQIEVVEHVCQSKSWARGCGGVADEDGSSINVEDK</sequence>
<gene>
    <name evidence="1" type="ORF">C1H76_8734</name>
</gene>
<dbReference type="Proteomes" id="UP000308133">
    <property type="component" value="Unassembled WGS sequence"/>
</dbReference>
<evidence type="ECO:0000313" key="1">
    <source>
        <dbReference type="EMBL" id="TKX19116.1"/>
    </source>
</evidence>
<dbReference type="EMBL" id="PTQR01000120">
    <property type="protein sequence ID" value="TKX19116.1"/>
    <property type="molecule type" value="Genomic_DNA"/>
</dbReference>
<accession>A0A4U7ARR0</accession>
<organism evidence="1 2">
    <name type="scientific">Elsinoe australis</name>
    <dbReference type="NCBI Taxonomy" id="40998"/>
    <lineage>
        <taxon>Eukaryota</taxon>
        <taxon>Fungi</taxon>
        <taxon>Dikarya</taxon>
        <taxon>Ascomycota</taxon>
        <taxon>Pezizomycotina</taxon>
        <taxon>Dothideomycetes</taxon>
        <taxon>Dothideomycetidae</taxon>
        <taxon>Myriangiales</taxon>
        <taxon>Elsinoaceae</taxon>
        <taxon>Elsinoe</taxon>
    </lineage>
</organism>